<feature type="transmembrane region" description="Helical" evidence="9">
    <location>
        <begin position="147"/>
        <end position="167"/>
    </location>
</feature>
<feature type="domain" description="4Fe-4S ferredoxin-type" evidence="10">
    <location>
        <begin position="262"/>
        <end position="291"/>
    </location>
</feature>
<evidence type="ECO:0000256" key="6">
    <source>
        <dbReference type="ARBA" id="ARBA00023004"/>
    </source>
</evidence>
<feature type="transmembrane region" description="Helical" evidence="9">
    <location>
        <begin position="43"/>
        <end position="60"/>
    </location>
</feature>
<evidence type="ECO:0000256" key="1">
    <source>
        <dbReference type="ARBA" id="ARBA00022448"/>
    </source>
</evidence>
<dbReference type="RefSeq" id="WP_251970841.1">
    <property type="nucleotide sequence ID" value="NZ_AP025730.1"/>
</dbReference>
<organism evidence="11 12">
    <name type="scientific">Sphaerotilus microaerophilus</name>
    <dbReference type="NCBI Taxonomy" id="2914710"/>
    <lineage>
        <taxon>Bacteria</taxon>
        <taxon>Pseudomonadati</taxon>
        <taxon>Pseudomonadota</taxon>
        <taxon>Betaproteobacteria</taxon>
        <taxon>Burkholderiales</taxon>
        <taxon>Sphaerotilaceae</taxon>
        <taxon>Sphaerotilus</taxon>
    </lineage>
</organism>
<dbReference type="NCBIfam" id="NF007013">
    <property type="entry name" value="PRK09477.1"/>
    <property type="match status" value="1"/>
</dbReference>
<keyword evidence="6" id="KW-0408">Iron</keyword>
<keyword evidence="5" id="KW-0249">Electron transport</keyword>
<dbReference type="InterPro" id="IPR017900">
    <property type="entry name" value="4Fe4S_Fe_S_CS"/>
</dbReference>
<proteinExistence type="predicted"/>
<dbReference type="SUPFAM" id="SSF54862">
    <property type="entry name" value="4Fe-4S ferredoxins"/>
    <property type="match status" value="1"/>
</dbReference>
<name>A0ABN6PUA5_9BURK</name>
<protein>
    <submittedName>
        <fullName evidence="11">Ferredoxin-type protein NapH</fullName>
    </submittedName>
</protein>
<dbReference type="InterPro" id="IPR011886">
    <property type="entry name" value="NapH_MauN"/>
</dbReference>
<evidence type="ECO:0000256" key="7">
    <source>
        <dbReference type="ARBA" id="ARBA00023014"/>
    </source>
</evidence>
<evidence type="ECO:0000256" key="2">
    <source>
        <dbReference type="ARBA" id="ARBA00022485"/>
    </source>
</evidence>
<keyword evidence="3" id="KW-0479">Metal-binding</keyword>
<reference evidence="11" key="1">
    <citation type="submission" date="2022-04" db="EMBL/GenBank/DDBJ databases">
        <title>Whole genome sequence of Sphaerotilus sp. FB-5.</title>
        <authorList>
            <person name="Takeda M."/>
            <person name="Narihara S."/>
            <person name="Akimoto M."/>
            <person name="Akimoto R."/>
            <person name="Nishiyashiki S."/>
            <person name="Murakami T."/>
        </authorList>
    </citation>
    <scope>NUCLEOTIDE SEQUENCE</scope>
    <source>
        <strain evidence="11">FB-5</strain>
    </source>
</reference>
<dbReference type="Pfam" id="PF12801">
    <property type="entry name" value="Fer4_5"/>
    <property type="match status" value="2"/>
</dbReference>
<dbReference type="PROSITE" id="PS00198">
    <property type="entry name" value="4FE4S_FER_1"/>
    <property type="match status" value="1"/>
</dbReference>
<feature type="region of interest" description="Disordered" evidence="8">
    <location>
        <begin position="294"/>
        <end position="317"/>
    </location>
</feature>
<feature type="transmembrane region" description="Helical" evidence="9">
    <location>
        <begin position="179"/>
        <end position="201"/>
    </location>
</feature>
<keyword evidence="9" id="KW-1133">Transmembrane helix</keyword>
<keyword evidence="1" id="KW-0813">Transport</keyword>
<evidence type="ECO:0000256" key="8">
    <source>
        <dbReference type="SAM" id="MobiDB-lite"/>
    </source>
</evidence>
<dbReference type="EMBL" id="AP025730">
    <property type="protein sequence ID" value="BDI07669.1"/>
    <property type="molecule type" value="Genomic_DNA"/>
</dbReference>
<sequence length="317" mass="34024">MSAAKFPATKPTAIKPRIGAEALEAKGWWATHRLLIARRTSQLGILLLFLAGPWFGWWIVKGNLASSLTLGVLPLTDPYVFLQSLLAGKAPQRTALIGTLIVLAFYLLVGGRSFCSWVCPINPVTDLAAWLRQRYGIRGSARVSRNLRYALLAMTGVVALVTGSIAWELVNPVSMLQRGLIFGLGATWAVVLAIFLFDLFVMQRGWCGHLCPVGAFYSLIGRASVLRVAATRREACNDCADCYAICPEPLVIKPALKGVAGAGPVITAPECTNCGRCIDICSKDVFHYGSRWASSPDGAGTRHIPIQPVGSGTTGGR</sequence>
<evidence type="ECO:0000313" key="11">
    <source>
        <dbReference type="EMBL" id="BDI07669.1"/>
    </source>
</evidence>
<dbReference type="Proteomes" id="UP001057498">
    <property type="component" value="Chromosome"/>
</dbReference>
<evidence type="ECO:0000256" key="9">
    <source>
        <dbReference type="SAM" id="Phobius"/>
    </source>
</evidence>
<dbReference type="NCBIfam" id="TIGR02163">
    <property type="entry name" value="napH"/>
    <property type="match status" value="1"/>
</dbReference>
<keyword evidence="9" id="KW-0812">Transmembrane</keyword>
<evidence type="ECO:0000259" key="10">
    <source>
        <dbReference type="PROSITE" id="PS51379"/>
    </source>
</evidence>
<keyword evidence="7" id="KW-0411">Iron-sulfur</keyword>
<evidence type="ECO:0000256" key="4">
    <source>
        <dbReference type="ARBA" id="ARBA00022737"/>
    </source>
</evidence>
<dbReference type="PANTHER" id="PTHR30176:SF3">
    <property type="entry name" value="FERREDOXIN-TYPE PROTEIN NAPH"/>
    <property type="match status" value="1"/>
</dbReference>
<dbReference type="InterPro" id="IPR051684">
    <property type="entry name" value="Electron_Trans/Redox"/>
</dbReference>
<dbReference type="InterPro" id="IPR017896">
    <property type="entry name" value="4Fe4S_Fe-S-bd"/>
</dbReference>
<dbReference type="PANTHER" id="PTHR30176">
    <property type="entry name" value="FERREDOXIN-TYPE PROTEIN NAPH"/>
    <property type="match status" value="1"/>
</dbReference>
<evidence type="ECO:0000256" key="5">
    <source>
        <dbReference type="ARBA" id="ARBA00022982"/>
    </source>
</evidence>
<keyword evidence="4" id="KW-0677">Repeat</keyword>
<keyword evidence="9" id="KW-0472">Membrane</keyword>
<evidence type="ECO:0000256" key="3">
    <source>
        <dbReference type="ARBA" id="ARBA00022723"/>
    </source>
</evidence>
<feature type="transmembrane region" description="Helical" evidence="9">
    <location>
        <begin position="90"/>
        <end position="109"/>
    </location>
</feature>
<accession>A0ABN6PUA5</accession>
<evidence type="ECO:0000313" key="12">
    <source>
        <dbReference type="Proteomes" id="UP001057498"/>
    </source>
</evidence>
<dbReference type="PROSITE" id="PS51379">
    <property type="entry name" value="4FE4S_FER_2"/>
    <property type="match status" value="1"/>
</dbReference>
<keyword evidence="12" id="KW-1185">Reference proteome</keyword>
<gene>
    <name evidence="11" type="ORF">CATMQ487_46390</name>
</gene>
<keyword evidence="2" id="KW-0004">4Fe-4S</keyword>